<proteinExistence type="predicted"/>
<sequence>MKVRHPYAAQCTAVNREIMAKVFPQLLPKPVQEVPKEKAVEKQPAPEVTPTPVEASEKTVVDEKVTLVFVKRKNELVALCRGALLQKLERGSIVLIPGKFYSCSVFSEEGKLTLKLNKEILPGEKDEKKDSHRIVKNVIKSKIDRRLEVTEETADLAYDLTSS</sequence>
<accession>A0A1G2M8G1</accession>
<dbReference type="AlphaFoldDB" id="A0A1G2M8G1"/>
<name>A0A1G2M8G1_9BACT</name>
<protein>
    <submittedName>
        <fullName evidence="2">Uncharacterized protein</fullName>
    </submittedName>
</protein>
<evidence type="ECO:0000256" key="1">
    <source>
        <dbReference type="SAM" id="MobiDB-lite"/>
    </source>
</evidence>
<evidence type="ECO:0000313" key="3">
    <source>
        <dbReference type="Proteomes" id="UP000178121"/>
    </source>
</evidence>
<organism evidence="2 3">
    <name type="scientific">Candidatus Taylorbacteria bacterium RIFCSPHIGHO2_01_FULL_51_15</name>
    <dbReference type="NCBI Taxonomy" id="1802304"/>
    <lineage>
        <taxon>Bacteria</taxon>
        <taxon>Candidatus Tayloriibacteriota</taxon>
    </lineage>
</organism>
<gene>
    <name evidence="2" type="ORF">A2849_04120</name>
</gene>
<feature type="region of interest" description="Disordered" evidence="1">
    <location>
        <begin position="35"/>
        <end position="54"/>
    </location>
</feature>
<dbReference type="Proteomes" id="UP000178121">
    <property type="component" value="Unassembled WGS sequence"/>
</dbReference>
<evidence type="ECO:0000313" key="2">
    <source>
        <dbReference type="EMBL" id="OHA20206.1"/>
    </source>
</evidence>
<dbReference type="EMBL" id="MHRI01000034">
    <property type="protein sequence ID" value="OHA20206.1"/>
    <property type="molecule type" value="Genomic_DNA"/>
</dbReference>
<comment type="caution">
    <text evidence="2">The sequence shown here is derived from an EMBL/GenBank/DDBJ whole genome shotgun (WGS) entry which is preliminary data.</text>
</comment>
<reference evidence="2 3" key="1">
    <citation type="journal article" date="2016" name="Nat. Commun.">
        <title>Thousands of microbial genomes shed light on interconnected biogeochemical processes in an aquifer system.</title>
        <authorList>
            <person name="Anantharaman K."/>
            <person name="Brown C.T."/>
            <person name="Hug L.A."/>
            <person name="Sharon I."/>
            <person name="Castelle C.J."/>
            <person name="Probst A.J."/>
            <person name="Thomas B.C."/>
            <person name="Singh A."/>
            <person name="Wilkins M.J."/>
            <person name="Karaoz U."/>
            <person name="Brodie E.L."/>
            <person name="Williams K.H."/>
            <person name="Hubbard S.S."/>
            <person name="Banfield J.F."/>
        </authorList>
    </citation>
    <scope>NUCLEOTIDE SEQUENCE [LARGE SCALE GENOMIC DNA]</scope>
</reference>